<comment type="caution">
    <text evidence="2">The sequence shown here is derived from an EMBL/GenBank/DDBJ whole genome shotgun (WGS) entry which is preliminary data.</text>
</comment>
<sequence>MPSLRIRKLPPLAEESREPPAKKNKFGNKGQAACDPLQRLNEDTINLILHLIPSEDLVRLERVSTIWRAAVRSWIEVFGIRTRFPSSWIPAQASGARSTPEVVYDTFKQHARREYLMLGGRPTEATKLYSVDRIASAGDYIAWSTLSQSTTAWEADEIYLKSFARTKKGSICQPISFSFHQLLGPRPRANVYVEHLSVNEDGVLLLQIRAKAKYSSRERRDVVYSPGKDKVLWSLDIAPSSTPEQSVPVMIGKSSIYCVNQLDDRYTLSAYDFRSGKLLYHSPNYASSRRPQGFGNNIRSQRHHDFQILRLSCGRELIVSSGWTVRDPITLSFNTILHIIDGETGKQIYNVTHPDWWRYSIHVNLITNRITLTWSRVDCHHWVSNLIPPHQSFAMVQTLSYGTGEDFRLSLISTDIMLASRHMFFQVSRFDPSVYAGLCCTFDQGWQFNGYTITPTTDEKFMATATGILHQYCARDQDKYHAPTLNQCFIINTAGDPVTLPKRPKKGRFERVKFDLPEIYTCGIVEYIRLTDNGFALLGFGRDAYVFKF</sequence>
<dbReference type="InterPro" id="IPR036047">
    <property type="entry name" value="F-box-like_dom_sf"/>
</dbReference>
<evidence type="ECO:0008006" key="4">
    <source>
        <dbReference type="Google" id="ProtNLM"/>
    </source>
</evidence>
<keyword evidence="3" id="KW-1185">Reference proteome</keyword>
<name>A0ABR4IPH8_9EURO</name>
<dbReference type="EMBL" id="JBFXLS010000015">
    <property type="protein sequence ID" value="KAL2829681.1"/>
    <property type="molecule type" value="Genomic_DNA"/>
</dbReference>
<accession>A0ABR4IPH8</accession>
<gene>
    <name evidence="2" type="ORF">BDW59DRAFT_32566</name>
</gene>
<protein>
    <recommendedName>
        <fullName evidence="4">F-box domain-containing protein</fullName>
    </recommendedName>
</protein>
<dbReference type="SUPFAM" id="SSF81383">
    <property type="entry name" value="F-box domain"/>
    <property type="match status" value="1"/>
</dbReference>
<feature type="region of interest" description="Disordered" evidence="1">
    <location>
        <begin position="9"/>
        <end position="30"/>
    </location>
</feature>
<proteinExistence type="predicted"/>
<organism evidence="2 3">
    <name type="scientific">Aspergillus cavernicola</name>
    <dbReference type="NCBI Taxonomy" id="176166"/>
    <lineage>
        <taxon>Eukaryota</taxon>
        <taxon>Fungi</taxon>
        <taxon>Dikarya</taxon>
        <taxon>Ascomycota</taxon>
        <taxon>Pezizomycotina</taxon>
        <taxon>Eurotiomycetes</taxon>
        <taxon>Eurotiomycetidae</taxon>
        <taxon>Eurotiales</taxon>
        <taxon>Aspergillaceae</taxon>
        <taxon>Aspergillus</taxon>
        <taxon>Aspergillus subgen. Nidulantes</taxon>
    </lineage>
</organism>
<reference evidence="2 3" key="1">
    <citation type="submission" date="2024-07" db="EMBL/GenBank/DDBJ databases">
        <title>Section-level genome sequencing and comparative genomics of Aspergillus sections Usti and Cavernicolus.</title>
        <authorList>
            <consortium name="Lawrence Berkeley National Laboratory"/>
            <person name="Nybo J.L."/>
            <person name="Vesth T.C."/>
            <person name="Theobald S."/>
            <person name="Frisvad J.C."/>
            <person name="Larsen T.O."/>
            <person name="Kjaerboelling I."/>
            <person name="Rothschild-Mancinelli K."/>
            <person name="Lyhne E.K."/>
            <person name="Kogle M.E."/>
            <person name="Barry K."/>
            <person name="Clum A."/>
            <person name="Na H."/>
            <person name="Ledsgaard L."/>
            <person name="Lin J."/>
            <person name="Lipzen A."/>
            <person name="Kuo A."/>
            <person name="Riley R."/>
            <person name="Mondo S."/>
            <person name="LaButti K."/>
            <person name="Haridas S."/>
            <person name="Pangalinan J."/>
            <person name="Salamov A.A."/>
            <person name="Simmons B.A."/>
            <person name="Magnuson J.K."/>
            <person name="Chen J."/>
            <person name="Drula E."/>
            <person name="Henrissat B."/>
            <person name="Wiebenga A."/>
            <person name="Lubbers R.J."/>
            <person name="Gomes A.C."/>
            <person name="Makela M.R."/>
            <person name="Stajich J."/>
            <person name="Grigoriev I.V."/>
            <person name="Mortensen U.H."/>
            <person name="De vries R.P."/>
            <person name="Baker S.E."/>
            <person name="Andersen M.R."/>
        </authorList>
    </citation>
    <scope>NUCLEOTIDE SEQUENCE [LARGE SCALE GENOMIC DNA]</scope>
    <source>
        <strain evidence="2 3">CBS 600.67</strain>
    </source>
</reference>
<evidence type="ECO:0000313" key="3">
    <source>
        <dbReference type="Proteomes" id="UP001610335"/>
    </source>
</evidence>
<evidence type="ECO:0000313" key="2">
    <source>
        <dbReference type="EMBL" id="KAL2829681.1"/>
    </source>
</evidence>
<dbReference type="Proteomes" id="UP001610335">
    <property type="component" value="Unassembled WGS sequence"/>
</dbReference>
<evidence type="ECO:0000256" key="1">
    <source>
        <dbReference type="SAM" id="MobiDB-lite"/>
    </source>
</evidence>